<keyword evidence="4 6" id="KW-1133">Transmembrane helix</keyword>
<dbReference type="InterPro" id="IPR004307">
    <property type="entry name" value="TspO_MBR"/>
</dbReference>
<keyword evidence="5 6" id="KW-0472">Membrane</keyword>
<feature type="transmembrane region" description="Helical" evidence="6">
    <location>
        <begin position="238"/>
        <end position="255"/>
    </location>
</feature>
<keyword evidence="3 6" id="KW-0812">Transmembrane</keyword>
<evidence type="ECO:0000256" key="5">
    <source>
        <dbReference type="ARBA" id="ARBA00023136"/>
    </source>
</evidence>
<dbReference type="PANTHER" id="PTHR33802">
    <property type="entry name" value="SI:CH211-161H7.5-RELATED"/>
    <property type="match status" value="1"/>
</dbReference>
<evidence type="ECO:0000313" key="8">
    <source>
        <dbReference type="Proteomes" id="UP000000322"/>
    </source>
</evidence>
<dbReference type="PANTHER" id="PTHR33802:SF1">
    <property type="entry name" value="XK-RELATED PROTEIN"/>
    <property type="match status" value="1"/>
</dbReference>
<comment type="subcellular location">
    <subcellularLocation>
        <location evidence="1">Membrane</location>
        <topology evidence="1">Multi-pass membrane protein</topology>
    </subcellularLocation>
</comment>
<feature type="transmembrane region" description="Helical" evidence="6">
    <location>
        <begin position="55"/>
        <end position="77"/>
    </location>
</feature>
<dbReference type="eggNOG" id="COG1030">
    <property type="taxonomic scope" value="Bacteria"/>
</dbReference>
<dbReference type="KEGG" id="ske:Sked_05100"/>
<evidence type="ECO:0000256" key="2">
    <source>
        <dbReference type="ARBA" id="ARBA00007524"/>
    </source>
</evidence>
<evidence type="ECO:0000313" key="7">
    <source>
        <dbReference type="EMBL" id="ACZ20471.1"/>
    </source>
</evidence>
<keyword evidence="8" id="KW-1185">Reference proteome</keyword>
<evidence type="ECO:0008006" key="9">
    <source>
        <dbReference type="Google" id="ProtNLM"/>
    </source>
</evidence>
<name>D1BKJ4_SANKS</name>
<dbReference type="Pfam" id="PF03073">
    <property type="entry name" value="TspO_MBR"/>
    <property type="match status" value="1"/>
</dbReference>
<proteinExistence type="inferred from homology"/>
<dbReference type="Gene3D" id="1.20.1260.100">
    <property type="entry name" value="TspO/MBR protein"/>
    <property type="match status" value="1"/>
</dbReference>
<feature type="transmembrane region" description="Helical" evidence="6">
    <location>
        <begin position="112"/>
        <end position="130"/>
    </location>
</feature>
<dbReference type="InterPro" id="IPR038330">
    <property type="entry name" value="TspO/MBR-related_sf"/>
</dbReference>
<evidence type="ECO:0000256" key="1">
    <source>
        <dbReference type="ARBA" id="ARBA00004141"/>
    </source>
</evidence>
<feature type="transmembrane region" description="Helical" evidence="6">
    <location>
        <begin position="182"/>
        <end position="201"/>
    </location>
</feature>
<feature type="transmembrane region" description="Helical" evidence="6">
    <location>
        <begin position="151"/>
        <end position="170"/>
    </location>
</feature>
<comment type="similarity">
    <text evidence="2">Belongs to the TspO/BZRP family.</text>
</comment>
<evidence type="ECO:0000256" key="6">
    <source>
        <dbReference type="SAM" id="Phobius"/>
    </source>
</evidence>
<reference evidence="7 8" key="1">
    <citation type="journal article" date="2009" name="Stand. Genomic Sci.">
        <title>Complete genome sequence of Sanguibacter keddieii type strain (ST-74).</title>
        <authorList>
            <person name="Ivanova N."/>
            <person name="Sikorski J."/>
            <person name="Sims D."/>
            <person name="Brettin T."/>
            <person name="Detter J.C."/>
            <person name="Han C."/>
            <person name="Lapidus A."/>
            <person name="Copeland A."/>
            <person name="Glavina Del Rio T."/>
            <person name="Nolan M."/>
            <person name="Chen F."/>
            <person name="Lucas S."/>
            <person name="Tice H."/>
            <person name="Cheng J.F."/>
            <person name="Bruce D."/>
            <person name="Goodwin L."/>
            <person name="Pitluck S."/>
            <person name="Pati A."/>
            <person name="Mavromatis K."/>
            <person name="Chen A."/>
            <person name="Palaniappan K."/>
            <person name="D'haeseleer P."/>
            <person name="Chain P."/>
            <person name="Bristow J."/>
            <person name="Eisen J.A."/>
            <person name="Markowitz V."/>
            <person name="Hugenholtz P."/>
            <person name="Goker M."/>
            <person name="Pukall R."/>
            <person name="Klenk H.P."/>
            <person name="Kyrpides N.C."/>
        </authorList>
    </citation>
    <scope>NUCLEOTIDE SEQUENCE [LARGE SCALE GENOMIC DNA]</scope>
    <source>
        <strain evidence="8">ATCC 51767 / DSM 10542 / NCFB 3025 / ST-74</strain>
    </source>
</reference>
<dbReference type="STRING" id="446469.Sked_05100"/>
<dbReference type="HOGENOM" id="CLU_067293_0_0_11"/>
<accession>D1BKJ4</accession>
<dbReference type="EMBL" id="CP001819">
    <property type="protein sequence ID" value="ACZ20471.1"/>
    <property type="molecule type" value="Genomic_DNA"/>
</dbReference>
<feature type="transmembrane region" description="Helical" evidence="6">
    <location>
        <begin position="208"/>
        <end position="226"/>
    </location>
</feature>
<gene>
    <name evidence="7" type="ordered locus">Sked_05100</name>
</gene>
<dbReference type="OrthoDB" id="5189031at2"/>
<evidence type="ECO:0000256" key="4">
    <source>
        <dbReference type="ARBA" id="ARBA00022989"/>
    </source>
</evidence>
<dbReference type="Proteomes" id="UP000000322">
    <property type="component" value="Chromosome"/>
</dbReference>
<organism evidence="7 8">
    <name type="scientific">Sanguibacter keddieii (strain ATCC 51767 / DSM 10542 / NCFB 3025 / ST-74)</name>
    <dbReference type="NCBI Taxonomy" id="446469"/>
    <lineage>
        <taxon>Bacteria</taxon>
        <taxon>Bacillati</taxon>
        <taxon>Actinomycetota</taxon>
        <taxon>Actinomycetes</taxon>
        <taxon>Micrococcales</taxon>
        <taxon>Sanguibacteraceae</taxon>
        <taxon>Sanguibacter</taxon>
    </lineage>
</organism>
<dbReference type="AlphaFoldDB" id="D1BKJ4"/>
<protein>
    <recommendedName>
        <fullName evidence="9">Tryptophan-rich sensory protein</fullName>
    </recommendedName>
</protein>
<sequence>MTTNRDLTRQISVLVLAVVAIFGAAWGAGAFGGTPTSEAADGALSASATPVAPGTTAFSIWSVIYVGLIAYAVWQALPSQRESARQRSMGWLAALSMLLNAGWLLVVQAGSVWASVVVMAALLTTLVMILERMRATPSSSLVETVLVDGTFGLYLGWVTVAAIANVAAAITTAEPGDLGLGSTGWGVVLVVVAALVAVAYAVHTRGRIAINLAMAWGLAWIAVARWEGPLEDSTVAPVAAGAAAVALLSAVVVRLRRRA</sequence>
<dbReference type="RefSeq" id="WP_012865540.1">
    <property type="nucleotide sequence ID" value="NC_013521.1"/>
</dbReference>
<dbReference type="GO" id="GO:0016020">
    <property type="term" value="C:membrane"/>
    <property type="evidence" value="ECO:0007669"/>
    <property type="project" value="UniProtKB-SubCell"/>
</dbReference>
<evidence type="ECO:0000256" key="3">
    <source>
        <dbReference type="ARBA" id="ARBA00022692"/>
    </source>
</evidence>
<feature type="transmembrane region" description="Helical" evidence="6">
    <location>
        <begin position="89"/>
        <end position="106"/>
    </location>
</feature>